<evidence type="ECO:0000256" key="1">
    <source>
        <dbReference type="SAM" id="MobiDB-lite"/>
    </source>
</evidence>
<feature type="compositionally biased region" description="Basic and acidic residues" evidence="1">
    <location>
        <begin position="267"/>
        <end position="285"/>
    </location>
</feature>
<feature type="region of interest" description="Disordered" evidence="1">
    <location>
        <begin position="265"/>
        <end position="325"/>
    </location>
</feature>
<reference evidence="2" key="1">
    <citation type="journal article" date="2022" name="bioRxiv">
        <title>Genomics of Preaxostyla Flagellates Illuminates Evolutionary Transitions and the Path Towards Mitochondrial Loss.</title>
        <authorList>
            <person name="Novak L.V.F."/>
            <person name="Treitli S.C."/>
            <person name="Pyrih J."/>
            <person name="Halakuc P."/>
            <person name="Pipaliya S.V."/>
            <person name="Vacek V."/>
            <person name="Brzon O."/>
            <person name="Soukal P."/>
            <person name="Eme L."/>
            <person name="Dacks J.B."/>
            <person name="Karnkowska A."/>
            <person name="Elias M."/>
            <person name="Hampl V."/>
        </authorList>
    </citation>
    <scope>NUCLEOTIDE SEQUENCE</scope>
    <source>
        <strain evidence="2">RCP-MX</strain>
    </source>
</reference>
<keyword evidence="3" id="KW-1185">Reference proteome</keyword>
<proteinExistence type="predicted"/>
<dbReference type="EMBL" id="JAPMOS010000226">
    <property type="protein sequence ID" value="KAJ4453696.1"/>
    <property type="molecule type" value="Genomic_DNA"/>
</dbReference>
<sequence length="325" mass="34684">MGDAVPEPQRLQTRATMLLVSEPSAVLSAVVAVTAPAATAASTGSPACRSTDLAVGFCPVIWGPWPRPGIIEAHTHIPPPCSAPGQAATPTPGLRHGSVAQHGPRAATRAPSPAPTASTGEDSYGRAASPSREAHGSAVREMGRAKRMELDAREGQLRRRRLDEEATRLKAETESLTRRQMANAAASAARPDPATAQVLQAELALLESDRRSLMHVRHTHESAKRAHKVALDQIARERGPGPGRAGAQRRAPQVPVVALQALVARSRPREQDPHRGRPGEVEMRRPASHLNSIEELTRESLASRPRSQIPDFEDDGAPTFSLPTS</sequence>
<evidence type="ECO:0000313" key="3">
    <source>
        <dbReference type="Proteomes" id="UP001141327"/>
    </source>
</evidence>
<organism evidence="2 3">
    <name type="scientific">Paratrimastix pyriformis</name>
    <dbReference type="NCBI Taxonomy" id="342808"/>
    <lineage>
        <taxon>Eukaryota</taxon>
        <taxon>Metamonada</taxon>
        <taxon>Preaxostyla</taxon>
        <taxon>Paratrimastigidae</taxon>
        <taxon>Paratrimastix</taxon>
    </lineage>
</organism>
<feature type="region of interest" description="Disordered" evidence="1">
    <location>
        <begin position="76"/>
        <end position="164"/>
    </location>
</feature>
<protein>
    <submittedName>
        <fullName evidence="2">Uncharacterized protein</fullName>
    </submittedName>
</protein>
<name>A0ABQ8U5J3_9EUKA</name>
<feature type="compositionally biased region" description="Basic and acidic residues" evidence="1">
    <location>
        <begin position="141"/>
        <end position="164"/>
    </location>
</feature>
<feature type="compositionally biased region" description="Low complexity" evidence="1">
    <location>
        <begin position="104"/>
        <end position="119"/>
    </location>
</feature>
<evidence type="ECO:0000313" key="2">
    <source>
        <dbReference type="EMBL" id="KAJ4453696.1"/>
    </source>
</evidence>
<dbReference type="Proteomes" id="UP001141327">
    <property type="component" value="Unassembled WGS sequence"/>
</dbReference>
<comment type="caution">
    <text evidence="2">The sequence shown here is derived from an EMBL/GenBank/DDBJ whole genome shotgun (WGS) entry which is preliminary data.</text>
</comment>
<accession>A0ABQ8U5J3</accession>
<gene>
    <name evidence="2" type="ORF">PAPYR_11759</name>
</gene>